<sequence length="1046" mass="106847">MDKLEKVCSPGAPKDDEVLHGDPEATRASAGKQTDSDRPDHSIMRQLLTFLLTLPYDEQAFGTTAATAADRKSSVPITTTEGTIDPNEKLETDKGQKGHSILRQIINPHGKKYDSEGYGTTAHEAGQSSSHQAAVAAEEDSNHNLVADKQVESPRTEPTQSQTRSQSSLGRDAAIAGGASALGGRAAYAAPRDRDESSPSNTTSGGTSSVQNTTGREFGYDQSAQTASATAPALSSTTGQPAALSAIGRDNQTAPQTSDSSHLGRDAAIAGGVGAVGAGGAYAATPDRDHNPTSSATTSSTIGASGQTDGLADGRSAERAANEQSGQHNYGRDATLASGVAAGGTLGPHEADKHREQQGDNLIVATGTAPISRPLDGDSNIATGRTVEASGTSDLPNEASRLESGAGSGINPTEAPEAAYAGARHLGSNGTTEGSGSTEQSGAGSTGLGSSATAGGIQYSNAPGHGHINPVGAPEESLAGAHHHAVLGAGVHNDTGPDQLNQAPADVQAATYTYSSQPVGSTFGPHVPGEFPTETGQDPHETSISYGATAGGSQLAPLAGTSATSGTGTVTGLATRAAAGSALGASDTPSKISAPQQSSSIPVDGSAASTQPATQDYPIPSATDPTAPKSAESQQHNYGRDAGIAMQPGVAHEATQGRDHAAASAQAPLSSTTQSTSQPGIQLPPPRHENHPSTHETTTTTTQPTTQQSIYQDTPVQKEESGRGRDAALAGGAGAAGAGAAYAATRDRNDTGPAPNTIGPHDSDVKNILDPRVKPDTAVQGSQKNQDPAIAAAQKAAKDHRYETRDAALATGAGGAGAAAAAAYGTTHDVYGEEDPNKHNKLHKPTPDEKKHDKELEKEQKKYEKEAEKEQKKAEKEAEKEQKKAEKEAEKEQKKAKKEAGKEKKPSLLNRILHPGRHDSKETEDVSNEKTGHNKGDLDHPLVAAAEVEQAERQAQNLPPTSSAAGGTVIEPHTGLPMNVDKFGDGHGGTDGTPQIEGYHETDPALRNASIGTGQGAGTKAGHAQPGQEGVAGPDWDAIKKANTPY</sequence>
<keyword evidence="3" id="KW-1185">Reference proteome</keyword>
<dbReference type="Proteomes" id="UP000016932">
    <property type="component" value="Unassembled WGS sequence"/>
</dbReference>
<feature type="compositionally biased region" description="Low complexity" evidence="1">
    <location>
        <begin position="198"/>
        <end position="215"/>
    </location>
</feature>
<feature type="compositionally biased region" description="Polar residues" evidence="1">
    <location>
        <begin position="156"/>
        <end position="169"/>
    </location>
</feature>
<feature type="compositionally biased region" description="Low complexity" evidence="1">
    <location>
        <begin position="697"/>
        <end position="708"/>
    </location>
</feature>
<evidence type="ECO:0000313" key="2">
    <source>
        <dbReference type="EMBL" id="EME85826.1"/>
    </source>
</evidence>
<feature type="compositionally biased region" description="Basic and acidic residues" evidence="1">
    <location>
        <begin position="349"/>
        <end position="358"/>
    </location>
</feature>
<dbReference type="AlphaFoldDB" id="M3AMM6"/>
<feature type="region of interest" description="Disordered" evidence="1">
    <location>
        <begin position="516"/>
        <end position="550"/>
    </location>
</feature>
<evidence type="ECO:0000313" key="3">
    <source>
        <dbReference type="Proteomes" id="UP000016932"/>
    </source>
</evidence>
<feature type="compositionally biased region" description="Low complexity" evidence="1">
    <location>
        <begin position="943"/>
        <end position="956"/>
    </location>
</feature>
<dbReference type="OrthoDB" id="2590867at2759"/>
<feature type="compositionally biased region" description="Low complexity" evidence="1">
    <location>
        <begin position="223"/>
        <end position="238"/>
    </location>
</feature>
<proteinExistence type="predicted"/>
<feature type="compositionally biased region" description="Basic and acidic residues" evidence="1">
    <location>
        <begin position="761"/>
        <end position="775"/>
    </location>
</feature>
<dbReference type="STRING" id="383855.M3AMM6"/>
<reference evidence="2 3" key="1">
    <citation type="journal article" date="2012" name="PLoS Pathog.">
        <title>Diverse lifestyles and strategies of plant pathogenesis encoded in the genomes of eighteen Dothideomycetes fungi.</title>
        <authorList>
            <person name="Ohm R.A."/>
            <person name="Feau N."/>
            <person name="Henrissat B."/>
            <person name="Schoch C.L."/>
            <person name="Horwitz B.A."/>
            <person name="Barry K.W."/>
            <person name="Condon B.J."/>
            <person name="Copeland A.C."/>
            <person name="Dhillon B."/>
            <person name="Glaser F."/>
            <person name="Hesse C.N."/>
            <person name="Kosti I."/>
            <person name="LaButti K."/>
            <person name="Lindquist E.A."/>
            <person name="Lucas S."/>
            <person name="Salamov A.A."/>
            <person name="Bradshaw R.E."/>
            <person name="Ciuffetti L."/>
            <person name="Hamelin R.C."/>
            <person name="Kema G.H.J."/>
            <person name="Lawrence C."/>
            <person name="Scott J.A."/>
            <person name="Spatafora J.W."/>
            <person name="Turgeon B.G."/>
            <person name="de Wit P.J.G.M."/>
            <person name="Zhong S."/>
            <person name="Goodwin S.B."/>
            <person name="Grigoriev I.V."/>
        </authorList>
    </citation>
    <scope>NUCLEOTIDE SEQUENCE [LARGE SCALE GENOMIC DNA]</scope>
    <source>
        <strain evidence="2 3">CIRAD86</strain>
    </source>
</reference>
<gene>
    <name evidence="2" type="ORF">MYCFIDRAFT_206627</name>
</gene>
<accession>M3AMM6</accession>
<feature type="compositionally biased region" description="Low complexity" evidence="1">
    <location>
        <begin position="293"/>
        <end position="308"/>
    </location>
</feature>
<feature type="compositionally biased region" description="Gly residues" evidence="1">
    <location>
        <begin position="271"/>
        <end position="280"/>
    </location>
</feature>
<organism evidence="2 3">
    <name type="scientific">Pseudocercospora fijiensis (strain CIRAD86)</name>
    <name type="common">Black leaf streak disease fungus</name>
    <name type="synonym">Mycosphaerella fijiensis</name>
    <dbReference type="NCBI Taxonomy" id="383855"/>
    <lineage>
        <taxon>Eukaryota</taxon>
        <taxon>Fungi</taxon>
        <taxon>Dikarya</taxon>
        <taxon>Ascomycota</taxon>
        <taxon>Pezizomycotina</taxon>
        <taxon>Dothideomycetes</taxon>
        <taxon>Dothideomycetidae</taxon>
        <taxon>Mycosphaerellales</taxon>
        <taxon>Mycosphaerellaceae</taxon>
        <taxon>Pseudocercospora</taxon>
    </lineage>
</organism>
<feature type="compositionally biased region" description="Low complexity" evidence="1">
    <location>
        <begin position="662"/>
        <end position="679"/>
    </location>
</feature>
<feature type="compositionally biased region" description="Low complexity" evidence="1">
    <location>
        <begin position="427"/>
        <end position="456"/>
    </location>
</feature>
<feature type="compositionally biased region" description="Low complexity" evidence="1">
    <location>
        <begin position="173"/>
        <end position="190"/>
    </location>
</feature>
<evidence type="ECO:0000256" key="1">
    <source>
        <dbReference type="SAM" id="MobiDB-lite"/>
    </source>
</evidence>
<feature type="region of interest" description="Disordered" evidence="1">
    <location>
        <begin position="583"/>
        <end position="635"/>
    </location>
</feature>
<feature type="compositionally biased region" description="Basic and acidic residues" evidence="1">
    <location>
        <begin position="916"/>
        <end position="940"/>
    </location>
</feature>
<feature type="compositionally biased region" description="Basic and acidic residues" evidence="1">
    <location>
        <begin position="86"/>
        <end position="96"/>
    </location>
</feature>
<feature type="compositionally biased region" description="Basic and acidic residues" evidence="1">
    <location>
        <begin position="716"/>
        <end position="726"/>
    </location>
</feature>
<dbReference type="RefSeq" id="XP_007923311.1">
    <property type="nucleotide sequence ID" value="XM_007925120.1"/>
</dbReference>
<dbReference type="KEGG" id="pfj:MYCFIDRAFT_206627"/>
<name>M3AMM6_PSEFD</name>
<dbReference type="VEuPathDB" id="FungiDB:MYCFIDRAFT_206627"/>
<dbReference type="GeneID" id="19336493"/>
<feature type="region of interest" description="Disordered" evidence="1">
    <location>
        <begin position="65"/>
        <end position="475"/>
    </location>
</feature>
<feature type="region of interest" description="Disordered" evidence="1">
    <location>
        <begin position="650"/>
        <end position="804"/>
    </location>
</feature>
<dbReference type="HOGENOM" id="CLU_291720_0_0_1"/>
<feature type="region of interest" description="Disordered" evidence="1">
    <location>
        <begin position="828"/>
        <end position="1046"/>
    </location>
</feature>
<feature type="compositionally biased region" description="Polar residues" evidence="1">
    <location>
        <begin position="587"/>
        <end position="614"/>
    </location>
</feature>
<protein>
    <submittedName>
        <fullName evidence="2">Uncharacterized protein</fullName>
    </submittedName>
</protein>
<dbReference type="EMBL" id="KB446556">
    <property type="protein sequence ID" value="EME85826.1"/>
    <property type="molecule type" value="Genomic_DNA"/>
</dbReference>
<feature type="compositionally biased region" description="Basic and acidic residues" evidence="1">
    <location>
        <begin position="13"/>
        <end position="25"/>
    </location>
</feature>
<feature type="region of interest" description="Disordered" evidence="1">
    <location>
        <begin position="1"/>
        <end position="41"/>
    </location>
</feature>
<feature type="compositionally biased region" description="Basic and acidic residues" evidence="1">
    <location>
        <begin position="845"/>
        <end position="906"/>
    </location>
</feature>
<feature type="compositionally biased region" description="Polar residues" evidence="1">
    <location>
        <begin position="250"/>
        <end position="261"/>
    </location>
</feature>
<dbReference type="eggNOG" id="ENOG502SF71">
    <property type="taxonomic scope" value="Eukaryota"/>
</dbReference>